<feature type="compositionally biased region" description="Low complexity" evidence="3">
    <location>
        <begin position="9"/>
        <end position="29"/>
    </location>
</feature>
<gene>
    <name evidence="5" type="ORF">FHR37_005817</name>
    <name evidence="6" type="ORF">SAMN05421678_11499</name>
</gene>
<dbReference type="InterPro" id="IPR041583">
    <property type="entry name" value="TetR_C_31"/>
</dbReference>
<dbReference type="PRINTS" id="PR00455">
    <property type="entry name" value="HTHTETR"/>
</dbReference>
<dbReference type="Pfam" id="PF17940">
    <property type="entry name" value="TetR_C_31"/>
    <property type="match status" value="1"/>
</dbReference>
<evidence type="ECO:0000256" key="2">
    <source>
        <dbReference type="PROSITE-ProRule" id="PRU00335"/>
    </source>
</evidence>
<dbReference type="PANTHER" id="PTHR30055:SF235">
    <property type="entry name" value="TRANSCRIPTIONAL REGULATORY PROTEIN"/>
    <property type="match status" value="1"/>
</dbReference>
<dbReference type="InterPro" id="IPR009057">
    <property type="entry name" value="Homeodomain-like_sf"/>
</dbReference>
<evidence type="ECO:0000313" key="5">
    <source>
        <dbReference type="EMBL" id="NYH86966.1"/>
    </source>
</evidence>
<dbReference type="EMBL" id="FOOI01000014">
    <property type="protein sequence ID" value="SFH25099.1"/>
    <property type="molecule type" value="Genomic_DNA"/>
</dbReference>
<evidence type="ECO:0000313" key="7">
    <source>
        <dbReference type="Proteomes" id="UP000199052"/>
    </source>
</evidence>
<feature type="DNA-binding region" description="H-T-H motif" evidence="2">
    <location>
        <begin position="51"/>
        <end position="70"/>
    </location>
</feature>
<sequence>MTGGGGQASSGRGQEPSGRGQASSGRGQATKTRLLDAAAQLVGEVGWGAVSTRLVAERAGVNPALVHYHFSSVADLLREAVMRTAREMVFQLVDVLSQAADVRTGVDTLFGFLRPYTGTDPASLLMVEGFLAATRDDALRAEFATLIEEIRQRFADWLAACGHPDPIVSAGVFAALIDGLLLHRAVLPDMDFEAYQRTVTRMLSAGVPEKRDRHE</sequence>
<dbReference type="AlphaFoldDB" id="A0A1I2YIE6"/>
<accession>A0A1I2YIE6</accession>
<feature type="domain" description="HTH tetR-type" evidence="4">
    <location>
        <begin position="28"/>
        <end position="88"/>
    </location>
</feature>
<dbReference type="InterPro" id="IPR001647">
    <property type="entry name" value="HTH_TetR"/>
</dbReference>
<proteinExistence type="predicted"/>
<dbReference type="OrthoDB" id="5242433at2"/>
<dbReference type="InterPro" id="IPR050109">
    <property type="entry name" value="HTH-type_TetR-like_transc_reg"/>
</dbReference>
<dbReference type="STRING" id="504797.SAMN05421678_11499"/>
<dbReference type="SUPFAM" id="SSF46689">
    <property type="entry name" value="Homeodomain-like"/>
    <property type="match status" value="1"/>
</dbReference>
<feature type="region of interest" description="Disordered" evidence="3">
    <location>
        <begin position="1"/>
        <end position="29"/>
    </location>
</feature>
<dbReference type="EMBL" id="JACBZA010000001">
    <property type="protein sequence ID" value="NYH86966.1"/>
    <property type="molecule type" value="Genomic_DNA"/>
</dbReference>
<dbReference type="Proteomes" id="UP000533017">
    <property type="component" value="Unassembled WGS sequence"/>
</dbReference>
<keyword evidence="8" id="KW-1185">Reference proteome</keyword>
<evidence type="ECO:0000313" key="6">
    <source>
        <dbReference type="EMBL" id="SFH25099.1"/>
    </source>
</evidence>
<dbReference type="PROSITE" id="PS50977">
    <property type="entry name" value="HTH_TETR_2"/>
    <property type="match status" value="1"/>
</dbReference>
<dbReference type="Pfam" id="PF00440">
    <property type="entry name" value="TetR_N"/>
    <property type="match status" value="1"/>
</dbReference>
<protein>
    <submittedName>
        <fullName evidence="5">AcrR family transcriptional regulator</fullName>
    </submittedName>
    <submittedName>
        <fullName evidence="6">DNA-binding transcriptional regulator, AcrR family</fullName>
    </submittedName>
</protein>
<organism evidence="6 7">
    <name type="scientific">Actinopolymorpha cephalotaxi</name>
    <dbReference type="NCBI Taxonomy" id="504797"/>
    <lineage>
        <taxon>Bacteria</taxon>
        <taxon>Bacillati</taxon>
        <taxon>Actinomycetota</taxon>
        <taxon>Actinomycetes</taxon>
        <taxon>Propionibacteriales</taxon>
        <taxon>Actinopolymorphaceae</taxon>
        <taxon>Actinopolymorpha</taxon>
    </lineage>
</organism>
<evidence type="ECO:0000256" key="3">
    <source>
        <dbReference type="SAM" id="MobiDB-lite"/>
    </source>
</evidence>
<dbReference type="InterPro" id="IPR036271">
    <property type="entry name" value="Tet_transcr_reg_TetR-rel_C_sf"/>
</dbReference>
<evidence type="ECO:0000259" key="4">
    <source>
        <dbReference type="PROSITE" id="PS50977"/>
    </source>
</evidence>
<dbReference type="RefSeq" id="WP_092886480.1">
    <property type="nucleotide sequence ID" value="NZ_FOOI01000014.1"/>
</dbReference>
<reference evidence="5 8" key="2">
    <citation type="submission" date="2020-07" db="EMBL/GenBank/DDBJ databases">
        <title>Sequencing the genomes of 1000 actinobacteria strains.</title>
        <authorList>
            <person name="Klenk H.-P."/>
        </authorList>
    </citation>
    <scope>NUCLEOTIDE SEQUENCE [LARGE SCALE GENOMIC DNA]</scope>
    <source>
        <strain evidence="5 8">DSM 45117</strain>
    </source>
</reference>
<dbReference type="GO" id="GO:0000976">
    <property type="term" value="F:transcription cis-regulatory region binding"/>
    <property type="evidence" value="ECO:0007669"/>
    <property type="project" value="TreeGrafter"/>
</dbReference>
<name>A0A1I2YIE6_9ACTN</name>
<evidence type="ECO:0000313" key="8">
    <source>
        <dbReference type="Proteomes" id="UP000533017"/>
    </source>
</evidence>
<dbReference type="PANTHER" id="PTHR30055">
    <property type="entry name" value="HTH-TYPE TRANSCRIPTIONAL REGULATOR RUTR"/>
    <property type="match status" value="1"/>
</dbReference>
<dbReference type="Proteomes" id="UP000199052">
    <property type="component" value="Unassembled WGS sequence"/>
</dbReference>
<dbReference type="GO" id="GO:0003700">
    <property type="term" value="F:DNA-binding transcription factor activity"/>
    <property type="evidence" value="ECO:0007669"/>
    <property type="project" value="TreeGrafter"/>
</dbReference>
<evidence type="ECO:0000256" key="1">
    <source>
        <dbReference type="ARBA" id="ARBA00023125"/>
    </source>
</evidence>
<dbReference type="SUPFAM" id="SSF48498">
    <property type="entry name" value="Tetracyclin repressor-like, C-terminal domain"/>
    <property type="match status" value="1"/>
</dbReference>
<reference evidence="6 7" key="1">
    <citation type="submission" date="2016-10" db="EMBL/GenBank/DDBJ databases">
        <authorList>
            <person name="de Groot N.N."/>
        </authorList>
    </citation>
    <scope>NUCLEOTIDE SEQUENCE [LARGE SCALE GENOMIC DNA]</scope>
    <source>
        <strain evidence="6 7">CPCC 202808</strain>
    </source>
</reference>
<keyword evidence="1 2" id="KW-0238">DNA-binding</keyword>
<dbReference type="Gene3D" id="1.10.357.10">
    <property type="entry name" value="Tetracycline Repressor, domain 2"/>
    <property type="match status" value="1"/>
</dbReference>